<dbReference type="EC" id="3.1.3.25" evidence="8"/>
<dbReference type="PROSITE" id="PS00629">
    <property type="entry name" value="IMP_1"/>
    <property type="match status" value="1"/>
</dbReference>
<dbReference type="InterPro" id="IPR020550">
    <property type="entry name" value="Inositol_monophosphatase_CS"/>
</dbReference>
<sequence>MASEIEQYLNTAVDLARHAGKTMLEGFHGTKTVTTKSSQWDLVTEFDKKVEKILTQGFYKAYPSHKFIGEETAAGDKSEPILTDAPTWIVDPIDGTTNFVHGFHLTCISIGLAINKEMVVGVIYNPILDEMYTASKGQGAKLNGIPIHTSKVTQLSQAMISYEIGFARNPNIRSLIMKRVEALVSIAQGFRALGSAAITMCYVAAGSLDAYQMNGLQCWDVAAGALIISEAGGVVMNTDGIGKVELEEVNPHLRAGRVENHLGKTTPSSPDQDSNLDLPVLGSRAQHD</sequence>
<dbReference type="Pfam" id="PF00459">
    <property type="entry name" value="Inositol_P"/>
    <property type="match status" value="1"/>
</dbReference>
<dbReference type="CDD" id="cd01639">
    <property type="entry name" value="IMPase"/>
    <property type="match status" value="1"/>
</dbReference>
<keyword evidence="5 8" id="KW-0378">Hydrolase</keyword>
<dbReference type="GO" id="GO:0008934">
    <property type="term" value="F:inositol monophosphate 1-phosphatase activity"/>
    <property type="evidence" value="ECO:0007669"/>
    <property type="project" value="InterPro"/>
</dbReference>
<dbReference type="InterPro" id="IPR000760">
    <property type="entry name" value="Inositol_monophosphatase-like"/>
</dbReference>
<dbReference type="SUPFAM" id="SSF56655">
    <property type="entry name" value="Carbohydrate phosphatase"/>
    <property type="match status" value="1"/>
</dbReference>
<feature type="binding site" evidence="7">
    <location>
        <position position="94"/>
    </location>
    <ligand>
        <name>Mg(2+)</name>
        <dbReference type="ChEBI" id="CHEBI:18420"/>
        <label>1</label>
        <note>catalytic</note>
    </ligand>
</feature>
<evidence type="ECO:0000256" key="8">
    <source>
        <dbReference type="RuleBase" id="RU364068"/>
    </source>
</evidence>
<proteinExistence type="inferred from homology"/>
<dbReference type="InterPro" id="IPR020552">
    <property type="entry name" value="Inositol_monoPase_Li-sen"/>
</dbReference>
<evidence type="ECO:0000256" key="3">
    <source>
        <dbReference type="ARBA" id="ARBA00009759"/>
    </source>
</evidence>
<comment type="pathway">
    <text evidence="2 8">Polyol metabolism; myo-inositol biosynthesis; myo-inositol from D-glucose 6-phosphate: step 2/2.</text>
</comment>
<organism evidence="10">
    <name type="scientific">Timema shepardi</name>
    <name type="common">Walking stick</name>
    <dbReference type="NCBI Taxonomy" id="629360"/>
    <lineage>
        <taxon>Eukaryota</taxon>
        <taxon>Metazoa</taxon>
        <taxon>Ecdysozoa</taxon>
        <taxon>Arthropoda</taxon>
        <taxon>Hexapoda</taxon>
        <taxon>Insecta</taxon>
        <taxon>Pterygota</taxon>
        <taxon>Neoptera</taxon>
        <taxon>Polyneoptera</taxon>
        <taxon>Phasmatodea</taxon>
        <taxon>Timematodea</taxon>
        <taxon>Timematoidea</taxon>
        <taxon>Timematidae</taxon>
        <taxon>Timema</taxon>
    </lineage>
</organism>
<dbReference type="AlphaFoldDB" id="A0A7R9G4K0"/>
<dbReference type="InterPro" id="IPR020583">
    <property type="entry name" value="Inositol_monoP_metal-BS"/>
</dbReference>
<dbReference type="PRINTS" id="PR00378">
    <property type="entry name" value="LIIMPHPHTASE"/>
</dbReference>
<keyword evidence="6 7" id="KW-0460">Magnesium</keyword>
<comment type="similarity">
    <text evidence="3 8">Belongs to the inositol monophosphatase superfamily.</text>
</comment>
<comment type="catalytic activity">
    <reaction evidence="8">
        <text>a myo-inositol phosphate + H2O = myo-inositol + phosphate</text>
        <dbReference type="Rhea" id="RHEA:24056"/>
        <dbReference type="ChEBI" id="CHEBI:15377"/>
        <dbReference type="ChEBI" id="CHEBI:17268"/>
        <dbReference type="ChEBI" id="CHEBI:43474"/>
        <dbReference type="ChEBI" id="CHEBI:84139"/>
        <dbReference type="EC" id="3.1.3.25"/>
    </reaction>
</comment>
<dbReference type="GO" id="GO:0046872">
    <property type="term" value="F:metal ion binding"/>
    <property type="evidence" value="ECO:0007669"/>
    <property type="project" value="UniProtKB-KW"/>
</dbReference>
<dbReference type="Gene3D" id="3.30.540.10">
    <property type="entry name" value="Fructose-1,6-Bisphosphatase, subunit A, domain 1"/>
    <property type="match status" value="1"/>
</dbReference>
<evidence type="ECO:0000256" key="2">
    <source>
        <dbReference type="ARBA" id="ARBA00005152"/>
    </source>
</evidence>
<dbReference type="Gene3D" id="3.40.190.80">
    <property type="match status" value="1"/>
</dbReference>
<feature type="region of interest" description="Disordered" evidence="9">
    <location>
        <begin position="255"/>
        <end position="288"/>
    </location>
</feature>
<dbReference type="PANTHER" id="PTHR20854">
    <property type="entry name" value="INOSITOL MONOPHOSPHATASE"/>
    <property type="match status" value="1"/>
</dbReference>
<feature type="binding site" evidence="7">
    <location>
        <position position="91"/>
    </location>
    <ligand>
        <name>Mg(2+)</name>
        <dbReference type="ChEBI" id="CHEBI:18420"/>
        <label>1</label>
        <note>catalytic</note>
    </ligand>
</feature>
<evidence type="ECO:0000256" key="9">
    <source>
        <dbReference type="SAM" id="MobiDB-lite"/>
    </source>
</evidence>
<dbReference type="PRINTS" id="PR00377">
    <property type="entry name" value="IMPHPHTASES"/>
</dbReference>
<reference evidence="10" key="1">
    <citation type="submission" date="2020-11" db="EMBL/GenBank/DDBJ databases">
        <authorList>
            <person name="Tran Van P."/>
        </authorList>
    </citation>
    <scope>NUCLEOTIDE SEQUENCE</scope>
</reference>
<dbReference type="PANTHER" id="PTHR20854:SF25">
    <property type="entry name" value="INOSITOL-1-MONOPHOSPHATASE"/>
    <property type="match status" value="1"/>
</dbReference>
<keyword evidence="4 7" id="KW-0479">Metal-binding</keyword>
<evidence type="ECO:0000256" key="6">
    <source>
        <dbReference type="ARBA" id="ARBA00022842"/>
    </source>
</evidence>
<evidence type="ECO:0000256" key="5">
    <source>
        <dbReference type="ARBA" id="ARBA00022801"/>
    </source>
</evidence>
<name>A0A7R9G4K0_TIMSH</name>
<feature type="binding site" evidence="7">
    <location>
        <position position="93"/>
    </location>
    <ligand>
        <name>Mg(2+)</name>
        <dbReference type="ChEBI" id="CHEBI:18420"/>
        <label>2</label>
    </ligand>
</feature>
<dbReference type="GO" id="GO:0046854">
    <property type="term" value="P:phosphatidylinositol phosphate biosynthetic process"/>
    <property type="evidence" value="ECO:0007669"/>
    <property type="project" value="InterPro"/>
</dbReference>
<dbReference type="UniPathway" id="UPA00823">
    <property type="reaction ID" value="UER00788"/>
</dbReference>
<evidence type="ECO:0000256" key="7">
    <source>
        <dbReference type="PIRSR" id="PIRSR600760-2"/>
    </source>
</evidence>
<feature type="binding site" evidence="7">
    <location>
        <position position="70"/>
    </location>
    <ligand>
        <name>Mg(2+)</name>
        <dbReference type="ChEBI" id="CHEBI:18420"/>
        <label>1</label>
        <note>catalytic</note>
    </ligand>
</feature>
<evidence type="ECO:0000256" key="4">
    <source>
        <dbReference type="ARBA" id="ARBA00022723"/>
    </source>
</evidence>
<evidence type="ECO:0000313" key="10">
    <source>
        <dbReference type="EMBL" id="CAD7266856.1"/>
    </source>
</evidence>
<comment type="cofactor">
    <cofactor evidence="1 7 8">
        <name>Mg(2+)</name>
        <dbReference type="ChEBI" id="CHEBI:18420"/>
    </cofactor>
</comment>
<evidence type="ECO:0000256" key="1">
    <source>
        <dbReference type="ARBA" id="ARBA00001946"/>
    </source>
</evidence>
<feature type="compositionally biased region" description="Polar residues" evidence="9">
    <location>
        <begin position="263"/>
        <end position="275"/>
    </location>
</feature>
<gene>
    <name evidence="10" type="ORF">TSIB3V08_LOCUS10870</name>
</gene>
<dbReference type="EMBL" id="OC007812">
    <property type="protein sequence ID" value="CAD7266856.1"/>
    <property type="molecule type" value="Genomic_DNA"/>
</dbReference>
<accession>A0A7R9G4K0</accession>
<protein>
    <recommendedName>
        <fullName evidence="8">Inositol-1-monophosphatase</fullName>
        <ecNumber evidence="8">3.1.3.25</ecNumber>
    </recommendedName>
</protein>
<dbReference type="InterPro" id="IPR033942">
    <property type="entry name" value="IMPase"/>
</dbReference>
<feature type="binding site" evidence="7">
    <location>
        <position position="220"/>
    </location>
    <ligand>
        <name>Mg(2+)</name>
        <dbReference type="ChEBI" id="CHEBI:18420"/>
        <label>2</label>
    </ligand>
</feature>
<dbReference type="GO" id="GO:0006021">
    <property type="term" value="P:inositol biosynthetic process"/>
    <property type="evidence" value="ECO:0007669"/>
    <property type="project" value="UniProtKB-UniPathway"/>
</dbReference>
<dbReference type="PROSITE" id="PS00630">
    <property type="entry name" value="IMP_2"/>
    <property type="match status" value="1"/>
</dbReference>
<dbReference type="GO" id="GO:0007165">
    <property type="term" value="P:signal transduction"/>
    <property type="evidence" value="ECO:0007669"/>
    <property type="project" value="TreeGrafter"/>
</dbReference>
<dbReference type="FunFam" id="3.30.540.10:FF:000004">
    <property type="entry name" value="Inositol-1-monophosphatase"/>
    <property type="match status" value="1"/>
</dbReference>